<dbReference type="EMBL" id="KN770054">
    <property type="protein sequence ID" value="KIH46131.1"/>
    <property type="molecule type" value="Genomic_DNA"/>
</dbReference>
<dbReference type="InterPro" id="IPR035940">
    <property type="entry name" value="CAP_sf"/>
</dbReference>
<feature type="domain" description="SCP" evidence="1">
    <location>
        <begin position="42"/>
        <end position="185"/>
    </location>
</feature>
<organism evidence="2 3">
    <name type="scientific">Ancylostoma duodenale</name>
    <dbReference type="NCBI Taxonomy" id="51022"/>
    <lineage>
        <taxon>Eukaryota</taxon>
        <taxon>Metazoa</taxon>
        <taxon>Ecdysozoa</taxon>
        <taxon>Nematoda</taxon>
        <taxon>Chromadorea</taxon>
        <taxon>Rhabditida</taxon>
        <taxon>Rhabditina</taxon>
        <taxon>Rhabditomorpha</taxon>
        <taxon>Strongyloidea</taxon>
        <taxon>Ancylostomatidae</taxon>
        <taxon>Ancylostomatinae</taxon>
        <taxon>Ancylostoma</taxon>
    </lineage>
</organism>
<dbReference type="InterPro" id="IPR001283">
    <property type="entry name" value="CRISP-related"/>
</dbReference>
<dbReference type="Pfam" id="PF00188">
    <property type="entry name" value="CAP"/>
    <property type="match status" value="1"/>
</dbReference>
<evidence type="ECO:0000313" key="2">
    <source>
        <dbReference type="EMBL" id="KIH46131.1"/>
    </source>
</evidence>
<evidence type="ECO:0000313" key="3">
    <source>
        <dbReference type="Proteomes" id="UP000054047"/>
    </source>
</evidence>
<protein>
    <submittedName>
        <fullName evidence="2">SCP-like protein</fullName>
    </submittedName>
</protein>
<dbReference type="SMART" id="SM00198">
    <property type="entry name" value="SCP"/>
    <property type="match status" value="1"/>
</dbReference>
<sequence>MEWCQNENFWIKGERERKMQSKSSGKYKVEIPKDCGTPMTAKMRRSLLLSHNKHRSRAARGKFIVKKPGRGLKKLPTAARMPALKYNCSLEQIAMKWGNQIQCKMIHSDYFLGENLYGSTGIGDMASLEKAARVATDVWVKEIDDFGISASLGYEDQIGHATQVKISEEIWLDVRCTKKERRYQNVDQEEEKRSLTRRLVYA</sequence>
<dbReference type="SUPFAM" id="SSF55797">
    <property type="entry name" value="PR-1-like"/>
    <property type="match status" value="1"/>
</dbReference>
<dbReference type="PANTHER" id="PTHR10334">
    <property type="entry name" value="CYSTEINE-RICH SECRETORY PROTEIN-RELATED"/>
    <property type="match status" value="1"/>
</dbReference>
<dbReference type="InterPro" id="IPR014044">
    <property type="entry name" value="CAP_dom"/>
</dbReference>
<dbReference type="OrthoDB" id="5874910at2759"/>
<name>A0A0C2FMN6_9BILA</name>
<dbReference type="Proteomes" id="UP000054047">
    <property type="component" value="Unassembled WGS sequence"/>
</dbReference>
<reference evidence="2 3" key="1">
    <citation type="submission" date="2013-12" db="EMBL/GenBank/DDBJ databases">
        <title>Draft genome of the parsitic nematode Ancylostoma duodenale.</title>
        <authorList>
            <person name="Mitreva M."/>
        </authorList>
    </citation>
    <scope>NUCLEOTIDE SEQUENCE [LARGE SCALE GENOMIC DNA]</scope>
    <source>
        <strain evidence="2 3">Zhejiang</strain>
    </source>
</reference>
<keyword evidence="3" id="KW-1185">Reference proteome</keyword>
<accession>A0A0C2FMN6</accession>
<dbReference type="AlphaFoldDB" id="A0A0C2FMN6"/>
<proteinExistence type="predicted"/>
<dbReference type="Gene3D" id="3.40.33.10">
    <property type="entry name" value="CAP"/>
    <property type="match status" value="1"/>
</dbReference>
<evidence type="ECO:0000259" key="1">
    <source>
        <dbReference type="SMART" id="SM00198"/>
    </source>
</evidence>
<gene>
    <name evidence="2" type="ORF">ANCDUO_23818</name>
</gene>
<dbReference type="CDD" id="cd05380">
    <property type="entry name" value="CAP_euk"/>
    <property type="match status" value="1"/>
</dbReference>